<dbReference type="GO" id="GO:0015451">
    <property type="term" value="F:decarboxylation-driven active transmembrane transporter activity"/>
    <property type="evidence" value="ECO:0007669"/>
    <property type="project" value="UniProtKB-EC"/>
</dbReference>
<keyword evidence="13 16" id="KW-0472">Membrane</keyword>
<evidence type="ECO:0000313" key="19">
    <source>
        <dbReference type="Proteomes" id="UP000050378"/>
    </source>
</evidence>
<dbReference type="AlphaFoldDB" id="A0A0P7EKP5"/>
<comment type="caution">
    <text evidence="18">The sequence shown here is derived from an EMBL/GenBank/DDBJ whole genome shotgun (WGS) entry which is preliminary data.</text>
</comment>
<keyword evidence="9 16" id="KW-1278">Translocase</keyword>
<organism evidence="18 19">
    <name type="scientific">Pseudoalteromonas lipolytica</name>
    <dbReference type="NCBI Taxonomy" id="570156"/>
    <lineage>
        <taxon>Bacteria</taxon>
        <taxon>Pseudomonadati</taxon>
        <taxon>Pseudomonadota</taxon>
        <taxon>Gammaproteobacteria</taxon>
        <taxon>Alteromonadales</taxon>
        <taxon>Pseudoalteromonadaceae</taxon>
        <taxon>Pseudoalteromonas</taxon>
    </lineage>
</organism>
<evidence type="ECO:0000256" key="10">
    <source>
        <dbReference type="ARBA" id="ARBA00022989"/>
    </source>
</evidence>
<evidence type="ECO:0000256" key="12">
    <source>
        <dbReference type="ARBA" id="ARBA00023065"/>
    </source>
</evidence>
<name>A0A0P7EKP5_9GAMM</name>
<evidence type="ECO:0000256" key="16">
    <source>
        <dbReference type="HAMAP-Rule" id="MF_00404"/>
    </source>
</evidence>
<evidence type="ECO:0000256" key="15">
    <source>
        <dbReference type="ARBA" id="ARBA00048176"/>
    </source>
</evidence>
<dbReference type="InterPro" id="IPR023424">
    <property type="entry name" value="OadG"/>
</dbReference>
<dbReference type="HAMAP" id="MF_00404">
    <property type="entry name" value="OadG"/>
    <property type="match status" value="1"/>
</dbReference>
<evidence type="ECO:0000313" key="18">
    <source>
        <dbReference type="EMBL" id="KPM85531.1"/>
    </source>
</evidence>
<keyword evidence="7 16" id="KW-1003">Cell membrane</keyword>
<evidence type="ECO:0000256" key="14">
    <source>
        <dbReference type="ARBA" id="ARBA00023201"/>
    </source>
</evidence>
<evidence type="ECO:0000256" key="2">
    <source>
        <dbReference type="ARBA" id="ARBA00003002"/>
    </source>
</evidence>
<keyword evidence="11 16" id="KW-0915">Sodium</keyword>
<dbReference type="EMBL" id="LJTC01000001">
    <property type="protein sequence ID" value="KPM85531.1"/>
    <property type="molecule type" value="Genomic_DNA"/>
</dbReference>
<evidence type="ECO:0000256" key="11">
    <source>
        <dbReference type="ARBA" id="ARBA00023053"/>
    </source>
</evidence>
<protein>
    <recommendedName>
        <fullName evidence="16">Probable oxaloacetate decarboxylase gamma chain</fullName>
        <ecNumber evidence="16">7.2.4.2</ecNumber>
    </recommendedName>
</protein>
<feature type="transmembrane region" description="Helical" evidence="16 17">
    <location>
        <begin position="6"/>
        <end position="32"/>
    </location>
</feature>
<keyword evidence="10 16" id="KW-1133">Transmembrane helix</keyword>
<accession>A0A0P7EKP5</accession>
<evidence type="ECO:0000256" key="8">
    <source>
        <dbReference type="ARBA" id="ARBA00022692"/>
    </source>
</evidence>
<keyword evidence="6 16" id="KW-0813">Transport</keyword>
<dbReference type="GO" id="GO:0005886">
    <property type="term" value="C:plasma membrane"/>
    <property type="evidence" value="ECO:0007669"/>
    <property type="project" value="UniProtKB-SubCell"/>
</dbReference>
<dbReference type="Proteomes" id="UP000050378">
    <property type="component" value="Unassembled WGS sequence"/>
</dbReference>
<dbReference type="NCBIfam" id="TIGR01195">
    <property type="entry name" value="oadG_fam"/>
    <property type="match status" value="1"/>
</dbReference>
<comment type="function">
    <text evidence="2 16 17">Catalyzes the decarboxylation of oxaloacetate coupled to Na(+) translocation.</text>
</comment>
<dbReference type="GO" id="GO:0036376">
    <property type="term" value="P:sodium ion export across plasma membrane"/>
    <property type="evidence" value="ECO:0007669"/>
    <property type="project" value="InterPro"/>
</dbReference>
<proteinExistence type="inferred from homology"/>
<gene>
    <name evidence="16" type="primary">oadG</name>
    <name evidence="18" type="ORF">AOG27_01735</name>
</gene>
<evidence type="ECO:0000256" key="17">
    <source>
        <dbReference type="RuleBase" id="RU004278"/>
    </source>
</evidence>
<evidence type="ECO:0000256" key="9">
    <source>
        <dbReference type="ARBA" id="ARBA00022967"/>
    </source>
</evidence>
<evidence type="ECO:0000256" key="6">
    <source>
        <dbReference type="ARBA" id="ARBA00022448"/>
    </source>
</evidence>
<evidence type="ECO:0000256" key="7">
    <source>
        <dbReference type="ARBA" id="ARBA00022475"/>
    </source>
</evidence>
<evidence type="ECO:0000256" key="5">
    <source>
        <dbReference type="ARBA" id="ARBA00011869"/>
    </source>
</evidence>
<dbReference type="EC" id="7.2.4.2" evidence="16"/>
<dbReference type="GO" id="GO:0015081">
    <property type="term" value="F:sodium ion transmembrane transporter activity"/>
    <property type="evidence" value="ECO:0007669"/>
    <property type="project" value="UniProtKB-UniRule"/>
</dbReference>
<reference evidence="18 19" key="1">
    <citation type="submission" date="2015-09" db="EMBL/GenBank/DDBJ databases">
        <title>Draft Genome Sequence of Pseudoalteromonas lipolytica UCD-48B.</title>
        <authorList>
            <person name="Krusor M."/>
            <person name="Coil D.A."/>
            <person name="Lang J.M."/>
            <person name="Eisen J.A."/>
            <person name="Alexiev A."/>
        </authorList>
    </citation>
    <scope>NUCLEOTIDE SEQUENCE [LARGE SCALE GENOMIC DNA]</scope>
    <source>
        <strain evidence="18 19">UCD-48B</strain>
    </source>
</reference>
<dbReference type="RefSeq" id="WP_054551285.1">
    <property type="nucleotide sequence ID" value="NZ_LJTC01000001.1"/>
</dbReference>
<comment type="similarity">
    <text evidence="4 16 17">Belongs to the OadG family.</text>
</comment>
<keyword evidence="14 16" id="KW-0739">Sodium transport</keyword>
<comment type="cofactor">
    <cofactor evidence="1 16 17">
        <name>Na(+)</name>
        <dbReference type="ChEBI" id="CHEBI:29101"/>
    </cofactor>
</comment>
<comment type="subcellular location">
    <subcellularLocation>
        <location evidence="3 16 17">Cell membrane</location>
        <topology evidence="3 16 17">Single-pass membrane protein</topology>
    </subcellularLocation>
</comment>
<comment type="subunit">
    <text evidence="5 16">Heterotrimer of an alpha, a beta and a gamma subunit.</text>
</comment>
<dbReference type="OrthoDB" id="6215597at2"/>
<dbReference type="GO" id="GO:0008948">
    <property type="term" value="F:oxaloacetate decarboxylase activity"/>
    <property type="evidence" value="ECO:0007669"/>
    <property type="project" value="UniProtKB-UniRule"/>
</dbReference>
<dbReference type="InterPro" id="IPR005899">
    <property type="entry name" value="Na_pump_deCOase"/>
</dbReference>
<evidence type="ECO:0000256" key="13">
    <source>
        <dbReference type="ARBA" id="ARBA00023136"/>
    </source>
</evidence>
<keyword evidence="8 16" id="KW-0812">Transmembrane</keyword>
<comment type="catalytic activity">
    <reaction evidence="15 16 17">
        <text>oxaloacetate + 2 Na(+)(in) + H(+) = pyruvate + 2 Na(+)(out) + CO2</text>
        <dbReference type="Rhea" id="RHEA:57724"/>
        <dbReference type="ChEBI" id="CHEBI:15361"/>
        <dbReference type="ChEBI" id="CHEBI:15378"/>
        <dbReference type="ChEBI" id="CHEBI:16452"/>
        <dbReference type="ChEBI" id="CHEBI:16526"/>
        <dbReference type="ChEBI" id="CHEBI:29101"/>
        <dbReference type="EC" id="7.2.4.2"/>
    </reaction>
</comment>
<dbReference type="PATRIC" id="fig|570156.3.peg.345"/>
<keyword evidence="12 16" id="KW-0406">Ion transport</keyword>
<evidence type="ECO:0000256" key="4">
    <source>
        <dbReference type="ARBA" id="ARBA00005844"/>
    </source>
</evidence>
<dbReference type="STRING" id="570156.AOG27_01735"/>
<sequence length="82" mass="8624">MDIGGLLTTAASLMVTGMVGVFVFLTILISAVTLMSKVVGRFDDPAIAEPTRTAKIQPQQGVPQAHIAAISAAIAQFRNKQK</sequence>
<dbReference type="Pfam" id="PF04277">
    <property type="entry name" value="OAD_gamma"/>
    <property type="match status" value="1"/>
</dbReference>
<evidence type="ECO:0000256" key="1">
    <source>
        <dbReference type="ARBA" id="ARBA00001959"/>
    </source>
</evidence>
<evidence type="ECO:0000256" key="3">
    <source>
        <dbReference type="ARBA" id="ARBA00004162"/>
    </source>
</evidence>